<comment type="similarity">
    <text evidence="1">Belongs to the universal ribosomal protein uL15 family.</text>
</comment>
<dbReference type="HAMAP" id="MF_01341">
    <property type="entry name" value="Ribosomal_uL15"/>
    <property type="match status" value="1"/>
</dbReference>
<sequence length="212" mass="22508">MRLHDLKPNPGAKTRRKRVGRGPGSGRGKTSTRGHKGQKSRAGSSTRATFEGGQMPYIRRLPKRGFSNARTRDTYLPVNLSDLEKHFDEGATVDVEAIKAAGLANGHDPIKVLAKGKLEKKLSITAHKFSATAKAAIEAAGGSCTALNVGSLTDAPKASESKKKKASNTIKEADKAEEVPAVDDSKVPAPKEVEAPTSEEKKDAAEETPAEE</sequence>
<dbReference type="PANTHER" id="PTHR12934">
    <property type="entry name" value="50S RIBOSOMAL PROTEIN L15"/>
    <property type="match status" value="1"/>
</dbReference>
<evidence type="ECO:0000313" key="6">
    <source>
        <dbReference type="EMBL" id="SVC60944.1"/>
    </source>
</evidence>
<feature type="region of interest" description="Disordered" evidence="4">
    <location>
        <begin position="1"/>
        <end position="65"/>
    </location>
</feature>
<dbReference type="GO" id="GO:0022625">
    <property type="term" value="C:cytosolic large ribosomal subunit"/>
    <property type="evidence" value="ECO:0007669"/>
    <property type="project" value="TreeGrafter"/>
</dbReference>
<dbReference type="InterPro" id="IPR001196">
    <property type="entry name" value="Ribosomal_uL15_CS"/>
</dbReference>
<evidence type="ECO:0000256" key="4">
    <source>
        <dbReference type="SAM" id="MobiDB-lite"/>
    </source>
</evidence>
<dbReference type="NCBIfam" id="TIGR01071">
    <property type="entry name" value="rplO_bact"/>
    <property type="match status" value="1"/>
</dbReference>
<dbReference type="AlphaFoldDB" id="A0A382NI91"/>
<dbReference type="EMBL" id="UINC01100693">
    <property type="protein sequence ID" value="SVC60944.1"/>
    <property type="molecule type" value="Genomic_DNA"/>
</dbReference>
<dbReference type="GO" id="GO:0003735">
    <property type="term" value="F:structural constituent of ribosome"/>
    <property type="evidence" value="ECO:0007669"/>
    <property type="project" value="InterPro"/>
</dbReference>
<evidence type="ECO:0000259" key="5">
    <source>
        <dbReference type="Pfam" id="PF00828"/>
    </source>
</evidence>
<feature type="compositionally biased region" description="Basic residues" evidence="4">
    <location>
        <begin position="30"/>
        <end position="39"/>
    </location>
</feature>
<keyword evidence="3" id="KW-0687">Ribonucleoprotein</keyword>
<dbReference type="InterPro" id="IPR030878">
    <property type="entry name" value="Ribosomal_uL15"/>
</dbReference>
<gene>
    <name evidence="6" type="ORF">METZ01_LOCUS313798</name>
</gene>
<dbReference type="InterPro" id="IPR021131">
    <property type="entry name" value="Ribosomal_uL15/eL18"/>
</dbReference>
<dbReference type="InterPro" id="IPR036227">
    <property type="entry name" value="Ribosomal_uL15/eL18_sf"/>
</dbReference>
<proteinExistence type="inferred from homology"/>
<dbReference type="Gene3D" id="3.100.10.10">
    <property type="match status" value="1"/>
</dbReference>
<evidence type="ECO:0000256" key="3">
    <source>
        <dbReference type="ARBA" id="ARBA00023274"/>
    </source>
</evidence>
<feature type="region of interest" description="Disordered" evidence="4">
    <location>
        <begin position="147"/>
        <end position="212"/>
    </location>
</feature>
<dbReference type="SUPFAM" id="SSF52080">
    <property type="entry name" value="Ribosomal proteins L15p and L18e"/>
    <property type="match status" value="1"/>
</dbReference>
<dbReference type="PANTHER" id="PTHR12934:SF11">
    <property type="entry name" value="LARGE RIBOSOMAL SUBUNIT PROTEIN UL15M"/>
    <property type="match status" value="1"/>
</dbReference>
<dbReference type="Pfam" id="PF00828">
    <property type="entry name" value="Ribosomal_L27A"/>
    <property type="match status" value="1"/>
</dbReference>
<feature type="domain" description="Large ribosomal subunit protein uL15/eL18" evidence="5">
    <location>
        <begin position="77"/>
        <end position="145"/>
    </location>
</feature>
<name>A0A382NI91_9ZZZZ</name>
<keyword evidence="2" id="KW-0689">Ribosomal protein</keyword>
<reference evidence="6" key="1">
    <citation type="submission" date="2018-05" db="EMBL/GenBank/DDBJ databases">
        <authorList>
            <person name="Lanie J.A."/>
            <person name="Ng W.-L."/>
            <person name="Kazmierczak K.M."/>
            <person name="Andrzejewski T.M."/>
            <person name="Davidsen T.M."/>
            <person name="Wayne K.J."/>
            <person name="Tettelin H."/>
            <person name="Glass J.I."/>
            <person name="Rusch D."/>
            <person name="Podicherti R."/>
            <person name="Tsui H.-C.T."/>
            <person name="Winkler M.E."/>
        </authorList>
    </citation>
    <scope>NUCLEOTIDE SEQUENCE</scope>
</reference>
<protein>
    <recommendedName>
        <fullName evidence="5">Large ribosomal subunit protein uL15/eL18 domain-containing protein</fullName>
    </recommendedName>
</protein>
<dbReference type="PROSITE" id="PS00475">
    <property type="entry name" value="RIBOSOMAL_L15"/>
    <property type="match status" value="1"/>
</dbReference>
<dbReference type="GO" id="GO:0006412">
    <property type="term" value="P:translation"/>
    <property type="evidence" value="ECO:0007669"/>
    <property type="project" value="InterPro"/>
</dbReference>
<accession>A0A382NI91</accession>
<organism evidence="6">
    <name type="scientific">marine metagenome</name>
    <dbReference type="NCBI Taxonomy" id="408172"/>
    <lineage>
        <taxon>unclassified sequences</taxon>
        <taxon>metagenomes</taxon>
        <taxon>ecological metagenomes</taxon>
    </lineage>
</organism>
<feature type="compositionally biased region" description="Basic and acidic residues" evidence="4">
    <location>
        <begin position="171"/>
        <end position="205"/>
    </location>
</feature>
<dbReference type="InterPro" id="IPR005749">
    <property type="entry name" value="Ribosomal_uL15_bac-type"/>
</dbReference>
<evidence type="ECO:0000256" key="1">
    <source>
        <dbReference type="ARBA" id="ARBA00007320"/>
    </source>
</evidence>
<evidence type="ECO:0000256" key="2">
    <source>
        <dbReference type="ARBA" id="ARBA00022980"/>
    </source>
</evidence>